<comment type="subcellular location">
    <subcellularLocation>
        <location evidence="1 7">Cell membrane</location>
        <topology evidence="1 7">Multi-pass membrane protein</topology>
    </subcellularLocation>
</comment>
<reference evidence="9 10" key="1">
    <citation type="submission" date="2024-06" db="EMBL/GenBank/DDBJ databases">
        <title>The Natural Products Discovery Center: Release of the First 8490 Sequenced Strains for Exploring Actinobacteria Biosynthetic Diversity.</title>
        <authorList>
            <person name="Kalkreuter E."/>
            <person name="Kautsar S.A."/>
            <person name="Yang D."/>
            <person name="Bader C.D."/>
            <person name="Teijaro C.N."/>
            <person name="Fluegel L."/>
            <person name="Davis C.M."/>
            <person name="Simpson J.R."/>
            <person name="Lauterbach L."/>
            <person name="Steele A.D."/>
            <person name="Gui C."/>
            <person name="Meng S."/>
            <person name="Li G."/>
            <person name="Viehrig K."/>
            <person name="Ye F."/>
            <person name="Su P."/>
            <person name="Kiefer A.F."/>
            <person name="Nichols A."/>
            <person name="Cepeda A.J."/>
            <person name="Yan W."/>
            <person name="Fan B."/>
            <person name="Jiang Y."/>
            <person name="Adhikari A."/>
            <person name="Zheng C.-J."/>
            <person name="Schuster L."/>
            <person name="Cowan T.M."/>
            <person name="Smanski M.J."/>
            <person name="Chevrette M.G."/>
            <person name="De Carvalho L.P.S."/>
            <person name="Shen B."/>
        </authorList>
    </citation>
    <scope>NUCLEOTIDE SEQUENCE [LARGE SCALE GENOMIC DNA]</scope>
    <source>
        <strain evidence="9 10">NPDC000634</strain>
    </source>
</reference>
<keyword evidence="3" id="KW-1003">Cell membrane</keyword>
<keyword evidence="2 7" id="KW-0813">Transport</keyword>
<comment type="similarity">
    <text evidence="7">Belongs to the binding-protein-dependent transport system permease family.</text>
</comment>
<gene>
    <name evidence="9" type="ORF">ABT317_08010</name>
</gene>
<feature type="transmembrane region" description="Helical" evidence="7">
    <location>
        <begin position="207"/>
        <end position="238"/>
    </location>
</feature>
<dbReference type="PANTHER" id="PTHR43386">
    <property type="entry name" value="OLIGOPEPTIDE TRANSPORT SYSTEM PERMEASE PROTEIN APPC"/>
    <property type="match status" value="1"/>
</dbReference>
<feature type="transmembrane region" description="Helical" evidence="7">
    <location>
        <begin position="92"/>
        <end position="117"/>
    </location>
</feature>
<evidence type="ECO:0000256" key="1">
    <source>
        <dbReference type="ARBA" id="ARBA00004651"/>
    </source>
</evidence>
<dbReference type="PROSITE" id="PS50928">
    <property type="entry name" value="ABC_TM1"/>
    <property type="match status" value="1"/>
</dbReference>
<evidence type="ECO:0000313" key="9">
    <source>
        <dbReference type="EMBL" id="MER6976967.1"/>
    </source>
</evidence>
<evidence type="ECO:0000259" key="8">
    <source>
        <dbReference type="PROSITE" id="PS50928"/>
    </source>
</evidence>
<sequence length="310" mass="33119">MATLAQTRLTRSRTPVRPRVWSTVWAYPRLTVGIALLALLLVVTLGAPLFVSHGPLEQNLSAVLHLPFGNYLLGTDQLGRDVFSRTLYGGRLALAVAVVSTVIALIIGVALGLLSGYKAGMVDSVVMRVLDGVIVFPDLILALSITYAVGPSFWTVAAAIATVNVPKFARVVRGQVLSLREREFIASARVAGVSTIRILLRHLLPNVVEVIVVQAALTAGTAIFTAASLSFLGLGLPAPQPDWGGMLKDGYAYLGSRPLMSIIPGLMIFAAMLAFNLLGDGLRDRFDPKVIARTARVRAGRREKGATDEQ</sequence>
<name>A0ABV1VYE4_9ACTN</name>
<dbReference type="PANTHER" id="PTHR43386:SF1">
    <property type="entry name" value="D,D-DIPEPTIDE TRANSPORT SYSTEM PERMEASE PROTEIN DDPC-RELATED"/>
    <property type="match status" value="1"/>
</dbReference>
<evidence type="ECO:0000256" key="6">
    <source>
        <dbReference type="ARBA" id="ARBA00023136"/>
    </source>
</evidence>
<keyword evidence="10" id="KW-1185">Reference proteome</keyword>
<feature type="domain" description="ABC transmembrane type-1" evidence="8">
    <location>
        <begin position="90"/>
        <end position="279"/>
    </location>
</feature>
<dbReference type="Pfam" id="PF00528">
    <property type="entry name" value="BPD_transp_1"/>
    <property type="match status" value="1"/>
</dbReference>
<dbReference type="InterPro" id="IPR050366">
    <property type="entry name" value="BP-dependent_transpt_permease"/>
</dbReference>
<evidence type="ECO:0000256" key="5">
    <source>
        <dbReference type="ARBA" id="ARBA00022989"/>
    </source>
</evidence>
<dbReference type="Proteomes" id="UP001458415">
    <property type="component" value="Unassembled WGS sequence"/>
</dbReference>
<evidence type="ECO:0000256" key="7">
    <source>
        <dbReference type="RuleBase" id="RU363032"/>
    </source>
</evidence>
<dbReference type="InterPro" id="IPR035906">
    <property type="entry name" value="MetI-like_sf"/>
</dbReference>
<evidence type="ECO:0000313" key="10">
    <source>
        <dbReference type="Proteomes" id="UP001458415"/>
    </source>
</evidence>
<evidence type="ECO:0000256" key="4">
    <source>
        <dbReference type="ARBA" id="ARBA00022692"/>
    </source>
</evidence>
<organism evidence="9 10">
    <name type="scientific">Streptomyces carpinensis</name>
    <dbReference type="NCBI Taxonomy" id="66369"/>
    <lineage>
        <taxon>Bacteria</taxon>
        <taxon>Bacillati</taxon>
        <taxon>Actinomycetota</taxon>
        <taxon>Actinomycetes</taxon>
        <taxon>Kitasatosporales</taxon>
        <taxon>Streptomycetaceae</taxon>
        <taxon>Streptomyces</taxon>
    </lineage>
</organism>
<dbReference type="InterPro" id="IPR000515">
    <property type="entry name" value="MetI-like"/>
</dbReference>
<dbReference type="CDD" id="cd06261">
    <property type="entry name" value="TM_PBP2"/>
    <property type="match status" value="1"/>
</dbReference>
<proteinExistence type="inferred from homology"/>
<evidence type="ECO:0000256" key="3">
    <source>
        <dbReference type="ARBA" id="ARBA00022475"/>
    </source>
</evidence>
<keyword evidence="6 7" id="KW-0472">Membrane</keyword>
<keyword evidence="5 7" id="KW-1133">Transmembrane helix</keyword>
<accession>A0ABV1VYE4</accession>
<evidence type="ECO:0000256" key="2">
    <source>
        <dbReference type="ARBA" id="ARBA00022448"/>
    </source>
</evidence>
<dbReference type="SUPFAM" id="SSF161098">
    <property type="entry name" value="MetI-like"/>
    <property type="match status" value="1"/>
</dbReference>
<keyword evidence="4 7" id="KW-0812">Transmembrane</keyword>
<protein>
    <submittedName>
        <fullName evidence="9">ABC transporter permease</fullName>
    </submittedName>
</protein>
<dbReference type="Gene3D" id="1.10.3720.10">
    <property type="entry name" value="MetI-like"/>
    <property type="match status" value="1"/>
</dbReference>
<feature type="transmembrane region" description="Helical" evidence="7">
    <location>
        <begin position="258"/>
        <end position="279"/>
    </location>
</feature>
<comment type="caution">
    <text evidence="9">The sequence shown here is derived from an EMBL/GenBank/DDBJ whole genome shotgun (WGS) entry which is preliminary data.</text>
</comment>
<dbReference type="EMBL" id="JBEPCU010000082">
    <property type="protein sequence ID" value="MER6976967.1"/>
    <property type="molecule type" value="Genomic_DNA"/>
</dbReference>
<dbReference type="RefSeq" id="WP_086728650.1">
    <property type="nucleotide sequence ID" value="NZ_MUBM01000250.1"/>
</dbReference>